<comment type="caution">
    <text evidence="1">The sequence shown here is derived from an EMBL/GenBank/DDBJ whole genome shotgun (WGS) entry which is preliminary data.</text>
</comment>
<dbReference type="Proteomes" id="UP000236178">
    <property type="component" value="Unassembled WGS sequence"/>
</dbReference>
<evidence type="ECO:0000313" key="1">
    <source>
        <dbReference type="EMBL" id="PKT67750.1"/>
    </source>
</evidence>
<keyword evidence="2" id="KW-1185">Reference proteome</keyword>
<dbReference type="EMBL" id="PJOS01000149">
    <property type="protein sequence ID" value="PKT67750.1"/>
    <property type="molecule type" value="Genomic_DNA"/>
</dbReference>
<organism evidence="1 2">
    <name type="scientific">Streptomyces populi</name>
    <dbReference type="NCBI Taxonomy" id="2058924"/>
    <lineage>
        <taxon>Bacteria</taxon>
        <taxon>Bacillati</taxon>
        <taxon>Actinomycetota</taxon>
        <taxon>Actinomycetes</taxon>
        <taxon>Kitasatosporales</taxon>
        <taxon>Streptomycetaceae</taxon>
        <taxon>Streptomyces</taxon>
    </lineage>
</organism>
<dbReference type="OrthoDB" id="4250757at2"/>
<accession>A0A2I0SCV0</accession>
<protein>
    <submittedName>
        <fullName evidence="1">Uncharacterized protein</fullName>
    </submittedName>
</protein>
<proteinExistence type="predicted"/>
<reference evidence="1 2" key="1">
    <citation type="submission" date="2017-12" db="EMBL/GenBank/DDBJ databases">
        <title>Streptomyces populusis sp. nov., a novel endophytic actinobacterium isolated from stems of Populus adenopoda Maxim.</title>
        <authorList>
            <person name="Wang Z."/>
        </authorList>
    </citation>
    <scope>NUCLEOTIDE SEQUENCE [LARGE SCALE GENOMIC DNA]</scope>
    <source>
        <strain evidence="1 2">A249</strain>
    </source>
</reference>
<evidence type="ECO:0000313" key="2">
    <source>
        <dbReference type="Proteomes" id="UP000236178"/>
    </source>
</evidence>
<gene>
    <name evidence="1" type="ORF">CW362_38770</name>
</gene>
<dbReference type="RefSeq" id="WP_103554288.1">
    <property type="nucleotide sequence ID" value="NZ_JBHJSK010000027.1"/>
</dbReference>
<sequence length="100" mass="11201">MLSDAEYAYLRSELGDIVRGDLDVRYQRLGTVEAVAVEVLRERKAALIADPLTVTVQEVATVNNTENVRALERQLALLEQAEASTLAPQQPTLLVRRRIR</sequence>
<dbReference type="AlphaFoldDB" id="A0A2I0SCV0"/>
<name>A0A2I0SCV0_9ACTN</name>